<organism evidence="8 9">
    <name type="scientific">Rothia amarae</name>
    <dbReference type="NCBI Taxonomy" id="169480"/>
    <lineage>
        <taxon>Bacteria</taxon>
        <taxon>Bacillati</taxon>
        <taxon>Actinomycetota</taxon>
        <taxon>Actinomycetes</taxon>
        <taxon>Micrococcales</taxon>
        <taxon>Micrococcaceae</taxon>
        <taxon>Rothia</taxon>
    </lineage>
</organism>
<comment type="pathway">
    <text evidence="4">Porphyrin-containing compound metabolism.</text>
</comment>
<evidence type="ECO:0000313" key="9">
    <source>
        <dbReference type="Proteomes" id="UP000516421"/>
    </source>
</evidence>
<keyword evidence="2" id="KW-0479">Metal-binding</keyword>
<keyword evidence="9" id="KW-1185">Reference proteome</keyword>
<dbReference type="EMBL" id="CP061538">
    <property type="protein sequence ID" value="QNV39990.1"/>
    <property type="molecule type" value="Genomic_DNA"/>
</dbReference>
<evidence type="ECO:0000256" key="1">
    <source>
        <dbReference type="ARBA" id="ARBA00022617"/>
    </source>
</evidence>
<dbReference type="GO" id="GO:0046872">
    <property type="term" value="F:metal ion binding"/>
    <property type="evidence" value="ECO:0007669"/>
    <property type="project" value="UniProtKB-KW"/>
</dbReference>
<dbReference type="GO" id="GO:0020037">
    <property type="term" value="F:heme binding"/>
    <property type="evidence" value="ECO:0007669"/>
    <property type="project" value="InterPro"/>
</dbReference>
<comment type="catalytic activity">
    <reaction evidence="5">
        <text>Fe-coproporphyrin III + 2 H2O2 + 2 H(+) = heme b + 2 CO2 + 4 H2O</text>
        <dbReference type="Rhea" id="RHEA:56516"/>
        <dbReference type="ChEBI" id="CHEBI:15377"/>
        <dbReference type="ChEBI" id="CHEBI:15378"/>
        <dbReference type="ChEBI" id="CHEBI:16240"/>
        <dbReference type="ChEBI" id="CHEBI:16526"/>
        <dbReference type="ChEBI" id="CHEBI:60344"/>
        <dbReference type="ChEBI" id="CHEBI:68438"/>
        <dbReference type="EC" id="1.3.98.5"/>
    </reaction>
    <physiologicalReaction direction="left-to-right" evidence="5">
        <dbReference type="Rhea" id="RHEA:56517"/>
    </physiologicalReaction>
</comment>
<dbReference type="Pfam" id="PF06778">
    <property type="entry name" value="Chlor_dismutase"/>
    <property type="match status" value="1"/>
</dbReference>
<name>A0A7H2BJZ4_9MICC</name>
<sequence length="189" mass="21781">MSNKMYSFIGGYNGSWKVVSINSVTGNGLEPIDRLEIVNEFIMPSKAETKWVLHGVTSNLWYTTRQEKEKLDAKSPPLGREGDTCAALIPIKKSEAWWELAQDERRAILEAQSEHITIGLRYLPAIARQLYHSHDLVGEPFDFLTWFEYSPAHSEEFEELVSILRESPEWKYVVREVDIRLVLDKPSIN</sequence>
<evidence type="ECO:0000256" key="6">
    <source>
        <dbReference type="ARBA" id="ARBA00049935"/>
    </source>
</evidence>
<accession>A0A7H2BJZ4</accession>
<evidence type="ECO:0000313" key="8">
    <source>
        <dbReference type="EMBL" id="QNV39990.1"/>
    </source>
</evidence>
<dbReference type="GO" id="GO:0016491">
    <property type="term" value="F:oxidoreductase activity"/>
    <property type="evidence" value="ECO:0007669"/>
    <property type="project" value="InterPro"/>
</dbReference>
<dbReference type="Gene3D" id="3.30.70.3420">
    <property type="match status" value="1"/>
</dbReference>
<keyword evidence="3" id="KW-0408">Iron</keyword>
<proteinExistence type="predicted"/>
<dbReference type="KEGG" id="rama:IDM48_00565"/>
<dbReference type="SUPFAM" id="SSF54909">
    <property type="entry name" value="Dimeric alpha+beta barrel"/>
    <property type="match status" value="1"/>
</dbReference>
<dbReference type="RefSeq" id="WP_101169397.1">
    <property type="nucleotide sequence ID" value="NZ_CP061538.1"/>
</dbReference>
<dbReference type="Proteomes" id="UP000516421">
    <property type="component" value="Chromosome"/>
</dbReference>
<dbReference type="AlphaFoldDB" id="A0A7H2BJZ4"/>
<evidence type="ECO:0000256" key="3">
    <source>
        <dbReference type="ARBA" id="ARBA00023004"/>
    </source>
</evidence>
<evidence type="ECO:0000256" key="7">
    <source>
        <dbReference type="ARBA" id="ARBA00050019"/>
    </source>
</evidence>
<comment type="cofactor">
    <cofactor evidence="6">
        <name>Fe-coproporphyrin III</name>
        <dbReference type="ChEBI" id="CHEBI:68438"/>
    </cofactor>
</comment>
<dbReference type="InterPro" id="IPR011008">
    <property type="entry name" value="Dimeric_a/b-barrel"/>
</dbReference>
<evidence type="ECO:0000256" key="4">
    <source>
        <dbReference type="ARBA" id="ARBA00023444"/>
    </source>
</evidence>
<dbReference type="InterPro" id="IPR010644">
    <property type="entry name" value="ChdC/CLD"/>
</dbReference>
<reference evidence="8 9" key="1">
    <citation type="submission" date="2020-09" db="EMBL/GenBank/DDBJ databases">
        <title>Investigation of environmental microbe.</title>
        <authorList>
            <person name="Ou Y."/>
            <person name="Kang Q."/>
        </authorList>
    </citation>
    <scope>NUCLEOTIDE SEQUENCE [LARGE SCALE GENOMIC DNA]</scope>
    <source>
        <strain evidence="8 9">KJZ-9</strain>
    </source>
</reference>
<dbReference type="EC" id="1.3.98.5" evidence="7"/>
<keyword evidence="1" id="KW-0349">Heme</keyword>
<evidence type="ECO:0000256" key="2">
    <source>
        <dbReference type="ARBA" id="ARBA00022723"/>
    </source>
</evidence>
<gene>
    <name evidence="8" type="ORF">IDM48_00565</name>
</gene>
<evidence type="ECO:0000256" key="5">
    <source>
        <dbReference type="ARBA" id="ARBA00049896"/>
    </source>
</evidence>
<protein>
    <recommendedName>
        <fullName evidence="7">hydrogen peroxide-dependent heme synthase</fullName>
        <ecNumber evidence="7">1.3.98.5</ecNumber>
    </recommendedName>
</protein>